<evidence type="ECO:0000256" key="3">
    <source>
        <dbReference type="ARBA" id="ARBA00010617"/>
    </source>
</evidence>
<dbReference type="InterPro" id="IPR050479">
    <property type="entry name" value="CYP11_CYP27_families"/>
</dbReference>
<dbReference type="Pfam" id="PF00067">
    <property type="entry name" value="p450"/>
    <property type="match status" value="1"/>
</dbReference>
<dbReference type="Proteomes" id="UP000515162">
    <property type="component" value="Chromosome 3R"/>
</dbReference>
<keyword evidence="5 10" id="KW-0479">Metal-binding</keyword>
<gene>
    <name evidence="12" type="primary">LOC117145940</name>
</gene>
<evidence type="ECO:0000256" key="8">
    <source>
        <dbReference type="ARBA" id="ARBA00023033"/>
    </source>
</evidence>
<dbReference type="PRINTS" id="PR00463">
    <property type="entry name" value="EP450I"/>
</dbReference>
<keyword evidence="4 10" id="KW-0349">Heme</keyword>
<name>A0A6P8KFP8_DROMA</name>
<feature type="binding site" description="axial binding residue" evidence="10">
    <location>
        <position position="472"/>
    </location>
    <ligand>
        <name>heme</name>
        <dbReference type="ChEBI" id="CHEBI:30413"/>
    </ligand>
    <ligandPart>
        <name>Fe</name>
        <dbReference type="ChEBI" id="CHEBI:18248"/>
    </ligandPart>
</feature>
<dbReference type="GO" id="GO:0004497">
    <property type="term" value="F:monooxygenase activity"/>
    <property type="evidence" value="ECO:0007669"/>
    <property type="project" value="UniProtKB-KW"/>
</dbReference>
<evidence type="ECO:0000256" key="1">
    <source>
        <dbReference type="ARBA" id="ARBA00001971"/>
    </source>
</evidence>
<sequence length="526" mass="60118">MTEKRERPGPLRWLRHLLDQLLVRILSLSLFRSSCDPPPLQRFPATELPSAVAAAKYVPIPRVKGLPVVGTLVDLIAAGGATHLHKYIDARHKQYGPIFRERLGGTQDAVFVSSANLMRGVFQHEGQYPQHPLPDAWTLYNQQHACQRGLFFMEGAEWLHNRRILNRLLLNGNLNWMDVHIESCTRRMVDQWKRRTAEAAAIPLAEGGEIRSYELPLLEQQLYRWSIEVLCCIMFGTSVLTCPKIQSSLDYFTQIVHKVFEHSSRLMTFPPRLAQILRLPIWRDFEANVDEVLREGAAIIDHCIRVQEDQRRSHDEALYHRLQAADVPGDMIKRIFVDLVIAAGDTLHLIQTAFSSQWALFALSKEPMLQKRLAKERATNDSRLMHGLIKESLRLYPVAPFIGRYLPQDAQLGGHFIEKDTMVLLSLYTAGRDPSHFEQPERVLPERWCIGESEQVHKSHGSLPFAIGQRSCIGRRVALKQLHSLLGRCAAQFEMSCLNEKPVDSVLRMVTVPDQTLRLALRPRTE</sequence>
<keyword evidence="11" id="KW-1185">Reference proteome</keyword>
<accession>A0A6P8KFP8</accession>
<keyword evidence="6" id="KW-0560">Oxidoreductase</keyword>
<dbReference type="InterPro" id="IPR036396">
    <property type="entry name" value="Cyt_P450_sf"/>
</dbReference>
<protein>
    <submittedName>
        <fullName evidence="12">Cytochrome P450 315a1, mitochondrial isoform X1</fullName>
    </submittedName>
</protein>
<evidence type="ECO:0000256" key="4">
    <source>
        <dbReference type="ARBA" id="ARBA00022617"/>
    </source>
</evidence>
<dbReference type="SUPFAM" id="SSF48264">
    <property type="entry name" value="Cytochrome P450"/>
    <property type="match status" value="1"/>
</dbReference>
<evidence type="ECO:0000256" key="2">
    <source>
        <dbReference type="ARBA" id="ARBA00004370"/>
    </source>
</evidence>
<dbReference type="GeneID" id="117145940"/>
<comment type="similarity">
    <text evidence="3">Belongs to the cytochrome P450 family.</text>
</comment>
<keyword evidence="7 10" id="KW-0408">Iron</keyword>
<dbReference type="PANTHER" id="PTHR24279:SF120">
    <property type="entry name" value="CYTOCHROME P450"/>
    <property type="match status" value="1"/>
</dbReference>
<evidence type="ECO:0000313" key="11">
    <source>
        <dbReference type="Proteomes" id="UP000515162"/>
    </source>
</evidence>
<dbReference type="InterPro" id="IPR002401">
    <property type="entry name" value="Cyt_P450_E_grp-I"/>
</dbReference>
<dbReference type="PRINTS" id="PR00385">
    <property type="entry name" value="P450"/>
</dbReference>
<dbReference type="CTD" id="44858"/>
<dbReference type="AlphaFoldDB" id="A0A6P8KFP8"/>
<dbReference type="GO" id="GO:0016705">
    <property type="term" value="F:oxidoreductase activity, acting on paired donors, with incorporation or reduction of molecular oxygen"/>
    <property type="evidence" value="ECO:0007669"/>
    <property type="project" value="InterPro"/>
</dbReference>
<dbReference type="Gene3D" id="1.10.630.10">
    <property type="entry name" value="Cytochrome P450"/>
    <property type="match status" value="1"/>
</dbReference>
<proteinExistence type="inferred from homology"/>
<dbReference type="PANTHER" id="PTHR24279">
    <property type="entry name" value="CYTOCHROME P450"/>
    <property type="match status" value="1"/>
</dbReference>
<comment type="subcellular location">
    <subcellularLocation>
        <location evidence="2">Membrane</location>
    </subcellularLocation>
</comment>
<organism evidence="11 12">
    <name type="scientific">Drosophila mauritiana</name>
    <name type="common">Fruit fly</name>
    <dbReference type="NCBI Taxonomy" id="7226"/>
    <lineage>
        <taxon>Eukaryota</taxon>
        <taxon>Metazoa</taxon>
        <taxon>Ecdysozoa</taxon>
        <taxon>Arthropoda</taxon>
        <taxon>Hexapoda</taxon>
        <taxon>Insecta</taxon>
        <taxon>Pterygota</taxon>
        <taxon>Neoptera</taxon>
        <taxon>Endopterygota</taxon>
        <taxon>Diptera</taxon>
        <taxon>Brachycera</taxon>
        <taxon>Muscomorpha</taxon>
        <taxon>Ephydroidea</taxon>
        <taxon>Drosophilidae</taxon>
        <taxon>Drosophila</taxon>
        <taxon>Sophophora</taxon>
    </lineage>
</organism>
<evidence type="ECO:0000256" key="9">
    <source>
        <dbReference type="ARBA" id="ARBA00023136"/>
    </source>
</evidence>
<evidence type="ECO:0000256" key="10">
    <source>
        <dbReference type="PIRSR" id="PIRSR602401-1"/>
    </source>
</evidence>
<dbReference type="RefSeq" id="XP_033167708.1">
    <property type="nucleotide sequence ID" value="XM_033311817.1"/>
</dbReference>
<dbReference type="GO" id="GO:0020037">
    <property type="term" value="F:heme binding"/>
    <property type="evidence" value="ECO:0007669"/>
    <property type="project" value="InterPro"/>
</dbReference>
<keyword evidence="9" id="KW-0472">Membrane</keyword>
<evidence type="ECO:0000256" key="6">
    <source>
        <dbReference type="ARBA" id="ARBA00023002"/>
    </source>
</evidence>
<dbReference type="GO" id="GO:0005506">
    <property type="term" value="F:iron ion binding"/>
    <property type="evidence" value="ECO:0007669"/>
    <property type="project" value="InterPro"/>
</dbReference>
<dbReference type="InterPro" id="IPR001128">
    <property type="entry name" value="Cyt_P450"/>
</dbReference>
<evidence type="ECO:0000256" key="5">
    <source>
        <dbReference type="ARBA" id="ARBA00022723"/>
    </source>
</evidence>
<dbReference type="CDD" id="cd11054">
    <property type="entry name" value="CYP24A1-like"/>
    <property type="match status" value="1"/>
</dbReference>
<evidence type="ECO:0000313" key="12">
    <source>
        <dbReference type="RefSeq" id="XP_033167708.1"/>
    </source>
</evidence>
<reference evidence="12" key="1">
    <citation type="submission" date="2025-08" db="UniProtKB">
        <authorList>
            <consortium name="RefSeq"/>
        </authorList>
    </citation>
    <scope>IDENTIFICATION</scope>
    <source>
        <strain evidence="12">Mau12</strain>
        <tissue evidence="12">Whole Body</tissue>
    </source>
</reference>
<dbReference type="FunFam" id="1.10.630.10:FF:000166">
    <property type="entry name" value="cytochrome P450 315a1, mitochondrial"/>
    <property type="match status" value="1"/>
</dbReference>
<evidence type="ECO:0000256" key="7">
    <source>
        <dbReference type="ARBA" id="ARBA00023004"/>
    </source>
</evidence>
<comment type="cofactor">
    <cofactor evidence="1 10">
        <name>heme</name>
        <dbReference type="ChEBI" id="CHEBI:30413"/>
    </cofactor>
</comment>
<keyword evidence="8" id="KW-0503">Monooxygenase</keyword>
<dbReference type="GO" id="GO:0016020">
    <property type="term" value="C:membrane"/>
    <property type="evidence" value="ECO:0007669"/>
    <property type="project" value="UniProtKB-SubCell"/>
</dbReference>